<dbReference type="GO" id="GO:0005245">
    <property type="term" value="F:voltage-gated calcium channel activity"/>
    <property type="evidence" value="ECO:0007669"/>
    <property type="project" value="TreeGrafter"/>
</dbReference>
<dbReference type="SMART" id="SM00327">
    <property type="entry name" value="VWA"/>
    <property type="match status" value="1"/>
</dbReference>
<evidence type="ECO:0000256" key="16">
    <source>
        <dbReference type="SAM" id="MobiDB-lite"/>
    </source>
</evidence>
<keyword evidence="10" id="KW-1133">Transmembrane helix</keyword>
<dbReference type="PANTHER" id="PTHR10166">
    <property type="entry name" value="VOLTAGE-DEPENDENT CALCIUM CHANNEL SUBUNIT ALPHA-2/DELTA-RELATED"/>
    <property type="match status" value="1"/>
</dbReference>
<keyword evidence="8" id="KW-0106">Calcium</keyword>
<evidence type="ECO:0000256" key="17">
    <source>
        <dbReference type="SAM" id="SignalP"/>
    </source>
</evidence>
<feature type="domain" description="VWFA" evidence="18">
    <location>
        <begin position="253"/>
        <end position="431"/>
    </location>
</feature>
<evidence type="ECO:0000313" key="19">
    <source>
        <dbReference type="EMBL" id="CAG6723408.1"/>
    </source>
</evidence>
<dbReference type="PANTHER" id="PTHR10166:SF37">
    <property type="entry name" value="STOLID, ISOFORM H"/>
    <property type="match status" value="1"/>
</dbReference>
<evidence type="ECO:0000256" key="5">
    <source>
        <dbReference type="ARBA" id="ARBA00022692"/>
    </source>
</evidence>
<dbReference type="Pfam" id="PF08399">
    <property type="entry name" value="VWA_N"/>
    <property type="match status" value="1"/>
</dbReference>
<comment type="subcellular location">
    <subcellularLocation>
        <location evidence="1">Membrane</location>
        <topology evidence="1">Single-pass type I membrane protein</topology>
    </subcellularLocation>
</comment>
<feature type="compositionally biased region" description="Pro residues" evidence="16">
    <location>
        <begin position="1054"/>
        <end position="1080"/>
    </location>
</feature>
<evidence type="ECO:0000256" key="12">
    <source>
        <dbReference type="ARBA" id="ARBA00023136"/>
    </source>
</evidence>
<dbReference type="AlphaFoldDB" id="A0A8D8Y8R2"/>
<dbReference type="InterPro" id="IPR036465">
    <property type="entry name" value="vWFA_dom_sf"/>
</dbReference>
<keyword evidence="13" id="KW-1015">Disulfide bond</keyword>
<dbReference type="Pfam" id="PF13768">
    <property type="entry name" value="VWA_3"/>
    <property type="match status" value="1"/>
</dbReference>
<accession>A0A8D8Y8R2</accession>
<dbReference type="InterPro" id="IPR013608">
    <property type="entry name" value="VWA_N"/>
</dbReference>
<sequence length="1225" mass="138265">MARSSSMGLNNGSLALIIVAVLLGLLESSLQQDEDIPHNEVKNWALKFGIDLWEFGRHFTNVNEIQRKFQDRDATVVRKDGLILIRELAAEVKNMIDIKINTVMRILESAEQAALSQKSDSGGNAKYLDSRKLTHIPADQKPTSTHEMFFQVNRHFDQCSVNTSFSSVLLPQAMTKDPDEKVLNALKWSEHLDPVFLNNYETDPSLSWQYFGSTLGFLRRYPAMKWPVDGSSQDLHDFRSAAWFVEAATSPKDIVILLDTSSALSSKHRNLARATINVILDTLGPNDFVNIFTFSDVTVELVSCYKEMLVQATDQNKRTLKVALANIKSENTANFTGALATAFEILHKFNRTGQGCQCNQAIMLVSSGSPSAFKEVFKHYNWPHMPVRLFSYLIGKSSNFAEMKQMACSNKGYFELIKNTDRLREKVFNYILVMARPLIMYQTEHPLYWSPVYTGGKTNTLVGDDVKEGKLMVSVSTPVFDKRNYSTRAANLLGVAAVDVPIQQIKKLVPQYKLGPNAYSFVVNNNGRVIYHPDFRPLLDKNKYVEKLKPNYNNVDLSEVEIVDSELYPRDNNSLLLDLRHDMIDQKEGETEIKVKLHYDELRRVTSRRHRYFYHPIEGTPYSLGLALPDGYGLYEVSKEEEIKLSAVNVTDYFKGSNWKVHPDWVYCEYNYADDVNFQSPEEQVLHFLARTRQPGWKWMSLRPRAPQEDSIHSYPKKLERQSYFCDKSLMQSLVFDAMVTEGLEHPSVAYLKGDKHPIATLMALLHRQGYSMFGVTLSFLATRSGLIRWKEHVGAMPGSGLDFAEKYRRAMDDIWFQRAVDHHTIEPDSFVFSVPHNSGPRGEKPLVTASHAVFIENKGHRAPAMVVGLQFQHSALASHFINITSTCTAGIGCKKTCASDDLDCYVLDNNGFIILSEKYEQTGLFFGQADGTIMDSLVQDGIYKRVPMDDYQGVCEDSKVNDSDAAASLKPWQPVFWLFNWFLGHLFWAVTNLQIISTEGFAQEDSDTPVYSDYDQNYDTDLPSPGEGDGYDTMDLEAEMDETISEVTKSFPVDPPASTPDKGPLPPPPPIITSTPPPSKSTKNTPPRLHARSCHKRADLFILQPGRLNNSGLFNPLKGKLTNCHVTGCERPFSVQKIPHSNLILLVVDTLCPCGSKALSIESKPVPDEGCKLSETHHTYRRRPGKCVNYHPEEIEIKQCGSGVQFHLSFFFLLVSVYTSLSGM</sequence>
<organism evidence="19">
    <name type="scientific">Cacopsylla melanoneura</name>
    <dbReference type="NCBI Taxonomy" id="428564"/>
    <lineage>
        <taxon>Eukaryota</taxon>
        <taxon>Metazoa</taxon>
        <taxon>Ecdysozoa</taxon>
        <taxon>Arthropoda</taxon>
        <taxon>Hexapoda</taxon>
        <taxon>Insecta</taxon>
        <taxon>Pterygota</taxon>
        <taxon>Neoptera</taxon>
        <taxon>Paraneoptera</taxon>
        <taxon>Hemiptera</taxon>
        <taxon>Sternorrhyncha</taxon>
        <taxon>Psylloidea</taxon>
        <taxon>Psyllidae</taxon>
        <taxon>Psyllinae</taxon>
        <taxon>Cacopsylla</taxon>
    </lineage>
</organism>
<keyword evidence="14" id="KW-0325">Glycoprotein</keyword>
<evidence type="ECO:0000256" key="10">
    <source>
        <dbReference type="ARBA" id="ARBA00022989"/>
    </source>
</evidence>
<dbReference type="FunFam" id="3.40.50.410:FF:000007">
    <property type="entry name" value="Calcium voltage-gated channel auxiliary subunit alpha2delta 3"/>
    <property type="match status" value="1"/>
</dbReference>
<keyword evidence="7 17" id="KW-0732">Signal</keyword>
<feature type="signal peptide" evidence="17">
    <location>
        <begin position="1"/>
        <end position="31"/>
    </location>
</feature>
<evidence type="ECO:0000259" key="18">
    <source>
        <dbReference type="PROSITE" id="PS50234"/>
    </source>
</evidence>
<keyword evidence="5" id="KW-0812">Transmembrane</keyword>
<name>A0A8D8Y8R2_9HEMI</name>
<feature type="region of interest" description="Disordered" evidence="16">
    <location>
        <begin position="1050"/>
        <end position="1091"/>
    </location>
</feature>
<keyword evidence="15" id="KW-0407">Ion channel</keyword>
<dbReference type="EMBL" id="HBUF01536079">
    <property type="protein sequence ID" value="CAG6753385.1"/>
    <property type="molecule type" value="Transcribed_RNA"/>
</dbReference>
<dbReference type="InterPro" id="IPR013680">
    <property type="entry name" value="VDCC_a2/dsu"/>
</dbReference>
<evidence type="ECO:0000256" key="6">
    <source>
        <dbReference type="ARBA" id="ARBA00022723"/>
    </source>
</evidence>
<evidence type="ECO:0000256" key="3">
    <source>
        <dbReference type="ARBA" id="ARBA00022568"/>
    </source>
</evidence>
<dbReference type="Gene3D" id="3.40.50.410">
    <property type="entry name" value="von Willebrand factor, type A domain"/>
    <property type="match status" value="1"/>
</dbReference>
<evidence type="ECO:0000256" key="11">
    <source>
        <dbReference type="ARBA" id="ARBA00023065"/>
    </source>
</evidence>
<dbReference type="InterPro" id="IPR051173">
    <property type="entry name" value="Ca_channel_alpha-2/delta"/>
</dbReference>
<evidence type="ECO:0000256" key="4">
    <source>
        <dbReference type="ARBA" id="ARBA00022673"/>
    </source>
</evidence>
<dbReference type="EMBL" id="HBUF01365645">
    <property type="protein sequence ID" value="CAG6723408.1"/>
    <property type="molecule type" value="Transcribed_RNA"/>
</dbReference>
<feature type="chain" id="PRO_5033672054" evidence="17">
    <location>
        <begin position="32"/>
        <end position="1225"/>
    </location>
</feature>
<proteinExistence type="predicted"/>
<evidence type="ECO:0000256" key="2">
    <source>
        <dbReference type="ARBA" id="ARBA00022448"/>
    </source>
</evidence>
<dbReference type="SUPFAM" id="SSF53300">
    <property type="entry name" value="vWA-like"/>
    <property type="match status" value="1"/>
</dbReference>
<dbReference type="Pfam" id="PF08473">
    <property type="entry name" value="VGCC_alpha2"/>
    <property type="match status" value="1"/>
</dbReference>
<dbReference type="GO" id="GO:0046872">
    <property type="term" value="F:metal ion binding"/>
    <property type="evidence" value="ECO:0007669"/>
    <property type="project" value="UniProtKB-KW"/>
</dbReference>
<keyword evidence="6" id="KW-0479">Metal-binding</keyword>
<dbReference type="Gene3D" id="3.30.450.20">
    <property type="entry name" value="PAS domain"/>
    <property type="match status" value="1"/>
</dbReference>
<evidence type="ECO:0000256" key="13">
    <source>
        <dbReference type="ARBA" id="ARBA00023157"/>
    </source>
</evidence>
<reference evidence="19" key="1">
    <citation type="submission" date="2021-05" db="EMBL/GenBank/DDBJ databases">
        <authorList>
            <person name="Alioto T."/>
            <person name="Alioto T."/>
            <person name="Gomez Garrido J."/>
        </authorList>
    </citation>
    <scope>NUCLEOTIDE SEQUENCE</scope>
</reference>
<keyword evidence="3" id="KW-0109">Calcium transport</keyword>
<dbReference type="PROSITE" id="PS50234">
    <property type="entry name" value="VWFA"/>
    <property type="match status" value="1"/>
</dbReference>
<keyword evidence="4" id="KW-0107">Calcium channel</keyword>
<dbReference type="GO" id="GO:0005891">
    <property type="term" value="C:voltage-gated calcium channel complex"/>
    <property type="evidence" value="ECO:0007669"/>
    <property type="project" value="TreeGrafter"/>
</dbReference>
<keyword evidence="11" id="KW-0406">Ion transport</keyword>
<evidence type="ECO:0000256" key="8">
    <source>
        <dbReference type="ARBA" id="ARBA00022837"/>
    </source>
</evidence>
<keyword evidence="12" id="KW-0472">Membrane</keyword>
<evidence type="ECO:0000256" key="9">
    <source>
        <dbReference type="ARBA" id="ARBA00022882"/>
    </source>
</evidence>
<keyword evidence="2" id="KW-0813">Transport</keyword>
<dbReference type="CDD" id="cd12912">
    <property type="entry name" value="PDC2_MCP_like"/>
    <property type="match status" value="1"/>
</dbReference>
<keyword evidence="9" id="KW-0851">Voltage-gated channel</keyword>
<evidence type="ECO:0000256" key="14">
    <source>
        <dbReference type="ARBA" id="ARBA00023180"/>
    </source>
</evidence>
<evidence type="ECO:0000256" key="15">
    <source>
        <dbReference type="ARBA" id="ARBA00023303"/>
    </source>
</evidence>
<dbReference type="InterPro" id="IPR002035">
    <property type="entry name" value="VWF_A"/>
</dbReference>
<evidence type="ECO:0000256" key="1">
    <source>
        <dbReference type="ARBA" id="ARBA00004479"/>
    </source>
</evidence>
<feature type="region of interest" description="Disordered" evidence="16">
    <location>
        <begin position="1006"/>
        <end position="1034"/>
    </location>
</feature>
<evidence type="ECO:0000256" key="7">
    <source>
        <dbReference type="ARBA" id="ARBA00022729"/>
    </source>
</evidence>
<protein>
    <submittedName>
        <fullName evidence="19">Voltage-dependent calcium channel subunit alpha-2/delta-3</fullName>
    </submittedName>
</protein>
<dbReference type="FunFam" id="3.30.450.20:FF:000057">
    <property type="entry name" value="Voltage-dependent calcium channel subunit alpha-2/delta-4"/>
    <property type="match status" value="1"/>
</dbReference>